<proteinExistence type="predicted"/>
<dbReference type="Pfam" id="PF00793">
    <property type="entry name" value="DAHP_synth_1"/>
    <property type="match status" value="1"/>
</dbReference>
<comment type="caution">
    <text evidence="3">The sequence shown here is derived from an EMBL/GenBank/DDBJ whole genome shotgun (WGS) entry which is preliminary data.</text>
</comment>
<dbReference type="EMBL" id="PCRE01000006">
    <property type="protein sequence ID" value="PIP15326.1"/>
    <property type="molecule type" value="Genomic_DNA"/>
</dbReference>
<feature type="domain" description="DAHP synthetase I/KDSA" evidence="2">
    <location>
        <begin position="7"/>
        <end position="254"/>
    </location>
</feature>
<dbReference type="Proteomes" id="UP000231025">
    <property type="component" value="Unassembled WGS sequence"/>
</dbReference>
<evidence type="ECO:0000313" key="3">
    <source>
        <dbReference type="EMBL" id="PIP15326.1"/>
    </source>
</evidence>
<name>A0A2G9Y7Z4_9BACT</name>
<gene>
    <name evidence="3" type="ORF">COX47_00395</name>
</gene>
<protein>
    <recommendedName>
        <fullName evidence="2">DAHP synthetase I/KDSA domain-containing protein</fullName>
    </recommendedName>
</protein>
<dbReference type="InterPro" id="IPR013785">
    <property type="entry name" value="Aldolase_TIM"/>
</dbReference>
<dbReference type="AlphaFoldDB" id="A0A2G9Y7Z4"/>
<evidence type="ECO:0000256" key="1">
    <source>
        <dbReference type="ARBA" id="ARBA00022679"/>
    </source>
</evidence>
<keyword evidence="1" id="KW-0808">Transferase</keyword>
<dbReference type="Gene3D" id="3.20.20.70">
    <property type="entry name" value="Aldolase class I"/>
    <property type="match status" value="1"/>
</dbReference>
<organism evidence="3 4">
    <name type="scientific">Candidatus Roizmanbacteria bacterium CG23_combo_of_CG06-09_8_20_14_all_35_49</name>
    <dbReference type="NCBI Taxonomy" id="1974863"/>
    <lineage>
        <taxon>Bacteria</taxon>
        <taxon>Candidatus Roizmaniibacteriota</taxon>
    </lineage>
</organism>
<dbReference type="PANTHER" id="PTHR43018:SF1">
    <property type="entry name" value="PROTEIN AROA(G)"/>
    <property type="match status" value="1"/>
</dbReference>
<dbReference type="PANTHER" id="PTHR43018">
    <property type="entry name" value="PHOSPHO-2-DEHYDRO-3-DEOXYHEPTONATE ALDOLASE"/>
    <property type="match status" value="1"/>
</dbReference>
<evidence type="ECO:0000259" key="2">
    <source>
        <dbReference type="Pfam" id="PF00793"/>
    </source>
</evidence>
<sequence length="256" mass="29001">MLKKTNKIIIAGPCAAESQEQVINSAKELKKRGIKIMRASLWKPRTNPGFDGVGERGISWLAEATKIGLIIASEVLFPEQVNQVIKAIAKKGDPRKILFWLGSRNQNHQIQRLISLRIKKEAPSQVKLLIKNQPWLDEDHWLGIVCHVLSSGISPNRVILCHRGFSPNGGENPHNMRNIPDYEMAMRVKKRTGLLMIIDPSHSGGSVPNVFKVVKESRKYNFDGMMVEVHPNPEKAKTDKKQQLNFSQFDRLLKIF</sequence>
<dbReference type="InterPro" id="IPR006218">
    <property type="entry name" value="DAHP1/KDSA"/>
</dbReference>
<dbReference type="SUPFAM" id="SSF51569">
    <property type="entry name" value="Aldolase"/>
    <property type="match status" value="1"/>
</dbReference>
<dbReference type="InterPro" id="IPR052899">
    <property type="entry name" value="Class-I_DAHP_synthase"/>
</dbReference>
<reference evidence="3 4" key="1">
    <citation type="submission" date="2017-09" db="EMBL/GenBank/DDBJ databases">
        <title>Depth-based differentiation of microbial function through sediment-hosted aquifers and enrichment of novel symbionts in the deep terrestrial subsurface.</title>
        <authorList>
            <person name="Probst A.J."/>
            <person name="Ladd B."/>
            <person name="Jarett J.K."/>
            <person name="Geller-Mcgrath D.E."/>
            <person name="Sieber C.M."/>
            <person name="Emerson J.B."/>
            <person name="Anantharaman K."/>
            <person name="Thomas B.C."/>
            <person name="Malmstrom R."/>
            <person name="Stieglmeier M."/>
            <person name="Klingl A."/>
            <person name="Woyke T."/>
            <person name="Ryan C.M."/>
            <person name="Banfield J.F."/>
        </authorList>
    </citation>
    <scope>NUCLEOTIDE SEQUENCE [LARGE SCALE GENOMIC DNA]</scope>
    <source>
        <strain evidence="3">CG23_combo_of_CG06-09_8_20_14_all_35_49</strain>
    </source>
</reference>
<dbReference type="GO" id="GO:0016740">
    <property type="term" value="F:transferase activity"/>
    <property type="evidence" value="ECO:0007669"/>
    <property type="project" value="UniProtKB-KW"/>
</dbReference>
<evidence type="ECO:0000313" key="4">
    <source>
        <dbReference type="Proteomes" id="UP000231025"/>
    </source>
</evidence>
<accession>A0A2G9Y7Z4</accession>